<feature type="region of interest" description="Disordered" evidence="2">
    <location>
        <begin position="567"/>
        <end position="652"/>
    </location>
</feature>
<dbReference type="GeneID" id="134290191"/>
<evidence type="ECO:0000313" key="5">
    <source>
        <dbReference type="Proteomes" id="UP000069940"/>
    </source>
</evidence>
<proteinExistence type="predicted"/>
<dbReference type="Pfam" id="PF03184">
    <property type="entry name" value="DDE_1"/>
    <property type="match status" value="1"/>
</dbReference>
<accession>A0ABM1Y546</accession>
<feature type="compositionally biased region" description="Low complexity" evidence="2">
    <location>
        <begin position="499"/>
        <end position="515"/>
    </location>
</feature>
<dbReference type="InterPro" id="IPR006600">
    <property type="entry name" value="HTH_CenpB_DNA-bd_dom"/>
</dbReference>
<dbReference type="RefSeq" id="XP_062713240.1">
    <property type="nucleotide sequence ID" value="XM_062857256.1"/>
</dbReference>
<feature type="compositionally biased region" description="Basic and acidic residues" evidence="2">
    <location>
        <begin position="589"/>
        <end position="617"/>
    </location>
</feature>
<feature type="region of interest" description="Disordered" evidence="2">
    <location>
        <begin position="499"/>
        <end position="522"/>
    </location>
</feature>
<dbReference type="Pfam" id="PF03221">
    <property type="entry name" value="HTH_Tnp_Tc5"/>
    <property type="match status" value="1"/>
</dbReference>
<protein>
    <recommendedName>
        <fullName evidence="3">HTH CENPB-type domain-containing protein</fullName>
    </recommendedName>
</protein>
<dbReference type="InterPro" id="IPR004875">
    <property type="entry name" value="DDE_SF_endonuclease_dom"/>
</dbReference>
<dbReference type="PANTHER" id="PTHR19303:SF57">
    <property type="entry name" value="HTH CENPB-TYPE DOMAIN-CONTAINING PROTEIN"/>
    <property type="match status" value="1"/>
</dbReference>
<name>A0ABM1Y546_AEDAL</name>
<dbReference type="EnsemblMetazoa" id="AALFPA23_005811.R7470">
    <property type="protein sequence ID" value="AALFPA23_005811.P7470"/>
    <property type="gene ID" value="AALFPA23_005811"/>
</dbReference>
<feature type="compositionally biased region" description="Basic residues" evidence="2">
    <location>
        <begin position="622"/>
        <end position="636"/>
    </location>
</feature>
<evidence type="ECO:0000256" key="2">
    <source>
        <dbReference type="SAM" id="MobiDB-lite"/>
    </source>
</evidence>
<keyword evidence="1" id="KW-0238">DNA-binding</keyword>
<dbReference type="Proteomes" id="UP000069940">
    <property type="component" value="Unassembled WGS sequence"/>
</dbReference>
<dbReference type="InterPro" id="IPR050863">
    <property type="entry name" value="CenT-Element_Derived"/>
</dbReference>
<sequence length="652" mass="74111">MGKAGFPVSAADLTSTVSDYAKKIRKTRQIPPSFPSKNWCQRFLERHNNIRKKYVTKLSKAGAKVTEQQLRKWFLEVEETLAEENVDMSIFNQPQRILNLDESGFQLTPNEYKALCGQNVQNVYSVINNSDKESYTVLFGCTAAGDLTPPMILYAGQRISKEIAESIPAGWTVGVSDEGWQTTKTFYEYVVNDLYKWLVERGTEFPVVIFVDGHKSHVSMELAEFCVKHRLILISLYPNSTRILQPLDKLYFGPLKKIWFKVLRQHLLADNNARVTKTNFGRLVKTAVDNFTNSKDCLKKAFKVCGLSPWNVNEIDFSELPANATQPENLTSDDTLPYEPLTNAHLVQLEQVELGLQQAQLARFTTNRDKDFWYGPLEELALFNFWKSIKDKSEGLMYTEPLIPFQSLAVDLMIDNGGECVIQPLEHIGNHSFITSDDLSTIVDSTTNSITEVEFVNSIQASDGFLAAQNANKDPVAGPSGSVGDTLSAKVNSENDVSMNASNAENSSSSSNEDSTPIIPCNEDPFEGILVWPRVNENTHGKKRRKQEHVPSVATSDRWLQWYNKKDSDKKQEELAKKNRIEKRKLIKQQKEEQKEEQRQEKIEKKRQRDEEKELRLAIKGNAKRAKTVKPSKRKQNSNDTNTKRFLKIKIG</sequence>
<organism evidence="4 5">
    <name type="scientific">Aedes albopictus</name>
    <name type="common">Asian tiger mosquito</name>
    <name type="synonym">Stegomyia albopicta</name>
    <dbReference type="NCBI Taxonomy" id="7160"/>
    <lineage>
        <taxon>Eukaryota</taxon>
        <taxon>Metazoa</taxon>
        <taxon>Ecdysozoa</taxon>
        <taxon>Arthropoda</taxon>
        <taxon>Hexapoda</taxon>
        <taxon>Insecta</taxon>
        <taxon>Pterygota</taxon>
        <taxon>Neoptera</taxon>
        <taxon>Endopterygota</taxon>
        <taxon>Diptera</taxon>
        <taxon>Nematocera</taxon>
        <taxon>Culicoidea</taxon>
        <taxon>Culicidae</taxon>
        <taxon>Culicinae</taxon>
        <taxon>Aedini</taxon>
        <taxon>Aedes</taxon>
        <taxon>Stegomyia</taxon>
    </lineage>
</organism>
<evidence type="ECO:0000259" key="3">
    <source>
        <dbReference type="PROSITE" id="PS51253"/>
    </source>
</evidence>
<feature type="compositionally biased region" description="Basic and acidic residues" evidence="2">
    <location>
        <begin position="567"/>
        <end position="579"/>
    </location>
</feature>
<reference evidence="4" key="2">
    <citation type="submission" date="2025-05" db="UniProtKB">
        <authorList>
            <consortium name="EnsemblMetazoa"/>
        </authorList>
    </citation>
    <scope>IDENTIFICATION</scope>
    <source>
        <strain evidence="4">Foshan</strain>
    </source>
</reference>
<dbReference type="PROSITE" id="PS51253">
    <property type="entry name" value="HTH_CENPB"/>
    <property type="match status" value="1"/>
</dbReference>
<evidence type="ECO:0000256" key="1">
    <source>
        <dbReference type="ARBA" id="ARBA00023125"/>
    </source>
</evidence>
<dbReference type="PANTHER" id="PTHR19303">
    <property type="entry name" value="TRANSPOSON"/>
    <property type="match status" value="1"/>
</dbReference>
<feature type="domain" description="HTH CENPB-type" evidence="3">
    <location>
        <begin position="1"/>
        <end position="53"/>
    </location>
</feature>
<dbReference type="Gene3D" id="3.30.420.10">
    <property type="entry name" value="Ribonuclease H-like superfamily/Ribonuclease H"/>
    <property type="match status" value="1"/>
</dbReference>
<evidence type="ECO:0000313" key="4">
    <source>
        <dbReference type="EnsemblMetazoa" id="AALFPA23_005811.P7470"/>
    </source>
</evidence>
<reference evidence="5" key="1">
    <citation type="journal article" date="2015" name="Proc. Natl. Acad. Sci. U.S.A.">
        <title>Genome sequence of the Asian Tiger mosquito, Aedes albopictus, reveals insights into its biology, genetics, and evolution.</title>
        <authorList>
            <person name="Chen X.G."/>
            <person name="Jiang X."/>
            <person name="Gu J."/>
            <person name="Xu M."/>
            <person name="Wu Y."/>
            <person name="Deng Y."/>
            <person name="Zhang C."/>
            <person name="Bonizzoni M."/>
            <person name="Dermauw W."/>
            <person name="Vontas J."/>
            <person name="Armbruster P."/>
            <person name="Huang X."/>
            <person name="Yang Y."/>
            <person name="Zhang H."/>
            <person name="He W."/>
            <person name="Peng H."/>
            <person name="Liu Y."/>
            <person name="Wu K."/>
            <person name="Chen J."/>
            <person name="Lirakis M."/>
            <person name="Topalis P."/>
            <person name="Van Leeuwen T."/>
            <person name="Hall A.B."/>
            <person name="Jiang X."/>
            <person name="Thorpe C."/>
            <person name="Mueller R.L."/>
            <person name="Sun C."/>
            <person name="Waterhouse R.M."/>
            <person name="Yan G."/>
            <person name="Tu Z.J."/>
            <person name="Fang X."/>
            <person name="James A.A."/>
        </authorList>
    </citation>
    <scope>NUCLEOTIDE SEQUENCE [LARGE SCALE GENOMIC DNA]</scope>
    <source>
        <strain evidence="5">Foshan</strain>
    </source>
</reference>
<keyword evidence="5" id="KW-1185">Reference proteome</keyword>
<dbReference type="InterPro" id="IPR036397">
    <property type="entry name" value="RNaseH_sf"/>
</dbReference>